<protein>
    <recommendedName>
        <fullName evidence="1">DUF4439 domain-containing protein</fullName>
    </recommendedName>
</protein>
<dbReference type="InterPro" id="IPR029447">
    <property type="entry name" value="DUF4439"/>
</dbReference>
<organism evidence="2 3">
    <name type="scientific">Micromonospora inositola</name>
    <dbReference type="NCBI Taxonomy" id="47865"/>
    <lineage>
        <taxon>Bacteria</taxon>
        <taxon>Bacillati</taxon>
        <taxon>Actinomycetota</taxon>
        <taxon>Actinomycetes</taxon>
        <taxon>Micromonosporales</taxon>
        <taxon>Micromonosporaceae</taxon>
        <taxon>Micromonospora</taxon>
    </lineage>
</organism>
<keyword evidence="3" id="KW-1185">Reference proteome</keyword>
<feature type="domain" description="DUF4439" evidence="1">
    <location>
        <begin position="13"/>
        <end position="148"/>
    </location>
</feature>
<dbReference type="InterPro" id="IPR009078">
    <property type="entry name" value="Ferritin-like_SF"/>
</dbReference>
<dbReference type="OrthoDB" id="5192349at2"/>
<dbReference type="EMBL" id="LT607754">
    <property type="protein sequence ID" value="SCG36431.1"/>
    <property type="molecule type" value="Genomic_DNA"/>
</dbReference>
<evidence type="ECO:0000313" key="3">
    <source>
        <dbReference type="Proteomes" id="UP000198221"/>
    </source>
</evidence>
<name>A0A1C5GTG6_9ACTN</name>
<dbReference type="InterPro" id="IPR012347">
    <property type="entry name" value="Ferritin-like"/>
</dbReference>
<sequence length="149" mass="15608">MIPRTAPAGPAEALAAALTAEYAAIWAYGVIGVRLADAARTAARAAEAGHRARRDALILQLSSGGGQVPADRAGYALPYPVTDRASALKLAIEVEERTAGFWRAALPHTTGADRNRALAALTDCALRATRWRRTAGVTPLTVPFPGRPV</sequence>
<dbReference type="SUPFAM" id="SSF47240">
    <property type="entry name" value="Ferritin-like"/>
    <property type="match status" value="1"/>
</dbReference>
<dbReference type="Proteomes" id="UP000198221">
    <property type="component" value="Chromosome I"/>
</dbReference>
<evidence type="ECO:0000259" key="1">
    <source>
        <dbReference type="Pfam" id="PF14530"/>
    </source>
</evidence>
<proteinExistence type="predicted"/>
<gene>
    <name evidence="2" type="ORF">GA0070613_0288</name>
</gene>
<evidence type="ECO:0000313" key="2">
    <source>
        <dbReference type="EMBL" id="SCG36431.1"/>
    </source>
</evidence>
<dbReference type="CDD" id="cd00657">
    <property type="entry name" value="Ferritin_like"/>
    <property type="match status" value="1"/>
</dbReference>
<dbReference type="Gene3D" id="1.20.1260.10">
    <property type="match status" value="1"/>
</dbReference>
<dbReference type="Pfam" id="PF14530">
    <property type="entry name" value="DUF4439"/>
    <property type="match status" value="1"/>
</dbReference>
<reference evidence="3" key="1">
    <citation type="submission" date="2016-06" db="EMBL/GenBank/DDBJ databases">
        <authorList>
            <person name="Varghese N."/>
            <person name="Submissions Spin"/>
        </authorList>
    </citation>
    <scope>NUCLEOTIDE SEQUENCE [LARGE SCALE GENOMIC DNA]</scope>
    <source>
        <strain evidence="3">DSM 43819</strain>
    </source>
</reference>
<dbReference type="AlphaFoldDB" id="A0A1C5GTG6"/>
<dbReference type="RefSeq" id="WP_089010608.1">
    <property type="nucleotide sequence ID" value="NZ_LT607754.1"/>
</dbReference>
<accession>A0A1C5GTG6</accession>